<dbReference type="GO" id="GO:0043565">
    <property type="term" value="F:sequence-specific DNA binding"/>
    <property type="evidence" value="ECO:0007669"/>
    <property type="project" value="InterPro"/>
</dbReference>
<feature type="domain" description="HTH araC/xylS-type" evidence="4">
    <location>
        <begin position="193"/>
        <end position="291"/>
    </location>
</feature>
<dbReference type="GO" id="GO:0003700">
    <property type="term" value="F:DNA-binding transcription factor activity"/>
    <property type="evidence" value="ECO:0007669"/>
    <property type="project" value="InterPro"/>
</dbReference>
<comment type="caution">
    <text evidence="5">The sequence shown here is derived from an EMBL/GenBank/DDBJ whole genome shotgun (WGS) entry which is preliminary data.</text>
</comment>
<gene>
    <name evidence="5" type="ORF">BN569_00667</name>
</gene>
<keyword evidence="1" id="KW-0805">Transcription regulation</keyword>
<keyword evidence="3" id="KW-0804">Transcription</keyword>
<dbReference type="InterPro" id="IPR037923">
    <property type="entry name" value="HTH-like"/>
</dbReference>
<dbReference type="Gene3D" id="1.10.10.60">
    <property type="entry name" value="Homeodomain-like"/>
    <property type="match status" value="2"/>
</dbReference>
<dbReference type="Pfam" id="PF02311">
    <property type="entry name" value="AraC_binding"/>
    <property type="match status" value="1"/>
</dbReference>
<sequence length="296" mass="34633">MKKNMELSPEQKENAKHGEAFFPVRKYFTRLAPDYPVIPNHWHDEAELTLVTKGQCIYHIDLKEYSAEKGDILFIPPQILHSIAIRDCDEYFSDTYVFHMNYLGGNATDICSTRYLTPIMNQELTLPYLITPKHPVYASLYKCFCQISSLHSNEIPGYELALKSLLLQAVFLLMQYSRKNITDMSKTPTDKLKSVLDHIELHYPETISVSELAKLCCFSDYHFMRFFKKHMNMTCIEYINNLRLEKSVEQFEHGNTSILDVSLSVGFHNLSYFHRAFKKKYHVTPHTFIKSLNNFF</sequence>
<dbReference type="EMBL" id="CAYU010000056">
    <property type="protein sequence ID" value="CCY77248.1"/>
    <property type="molecule type" value="Genomic_DNA"/>
</dbReference>
<dbReference type="SMART" id="SM00342">
    <property type="entry name" value="HTH_ARAC"/>
    <property type="match status" value="1"/>
</dbReference>
<evidence type="ECO:0000256" key="1">
    <source>
        <dbReference type="ARBA" id="ARBA00023015"/>
    </source>
</evidence>
<keyword evidence="2 5" id="KW-0238">DNA-binding</keyword>
<evidence type="ECO:0000256" key="2">
    <source>
        <dbReference type="ARBA" id="ARBA00023125"/>
    </source>
</evidence>
<evidence type="ECO:0000313" key="6">
    <source>
        <dbReference type="Proteomes" id="UP000018300"/>
    </source>
</evidence>
<dbReference type="InterPro" id="IPR003313">
    <property type="entry name" value="AraC-bd"/>
</dbReference>
<name>R5LDK1_9FIRM</name>
<evidence type="ECO:0000313" key="5">
    <source>
        <dbReference type="EMBL" id="CCY77248.1"/>
    </source>
</evidence>
<organism evidence="5 6">
    <name type="scientific">Eshraghiella crossota CAG:259</name>
    <dbReference type="NCBI Taxonomy" id="1263062"/>
    <lineage>
        <taxon>Bacteria</taxon>
        <taxon>Bacillati</taxon>
        <taxon>Bacillota</taxon>
        <taxon>Clostridia</taxon>
        <taxon>Lachnospirales</taxon>
        <taxon>Lachnospiraceae</taxon>
        <taxon>Eshraghiella</taxon>
    </lineage>
</organism>
<dbReference type="PROSITE" id="PS01124">
    <property type="entry name" value="HTH_ARAC_FAMILY_2"/>
    <property type="match status" value="1"/>
</dbReference>
<dbReference type="SUPFAM" id="SSF46689">
    <property type="entry name" value="Homeodomain-like"/>
    <property type="match status" value="2"/>
</dbReference>
<evidence type="ECO:0000256" key="3">
    <source>
        <dbReference type="ARBA" id="ARBA00023163"/>
    </source>
</evidence>
<dbReference type="PANTHER" id="PTHR43280:SF28">
    <property type="entry name" value="HTH-TYPE TRANSCRIPTIONAL ACTIVATOR RHAS"/>
    <property type="match status" value="1"/>
</dbReference>
<reference evidence="5" key="1">
    <citation type="submission" date="2012-11" db="EMBL/GenBank/DDBJ databases">
        <title>Dependencies among metagenomic species, viruses, plasmids and units of genetic variation.</title>
        <authorList>
            <person name="Nielsen H.B."/>
            <person name="Almeida M."/>
            <person name="Juncker A.S."/>
            <person name="Rasmussen S."/>
            <person name="Li J."/>
            <person name="Sunagawa S."/>
            <person name="Plichta D."/>
            <person name="Gautier L."/>
            <person name="Le Chatelier E."/>
            <person name="Peletier E."/>
            <person name="Bonde I."/>
            <person name="Nielsen T."/>
            <person name="Manichanh C."/>
            <person name="Arumugam M."/>
            <person name="Batto J."/>
            <person name="Santos M.B.Q.D."/>
            <person name="Blom N."/>
            <person name="Borruel N."/>
            <person name="Burgdorf K.S."/>
            <person name="Boumezbeur F."/>
            <person name="Casellas F."/>
            <person name="Dore J."/>
            <person name="Guarner F."/>
            <person name="Hansen T."/>
            <person name="Hildebrand F."/>
            <person name="Kaas R.S."/>
            <person name="Kennedy S."/>
            <person name="Kristiansen K."/>
            <person name="Kultima J.R."/>
            <person name="Leonard P."/>
            <person name="Levenez F."/>
            <person name="Lund O."/>
            <person name="Moumen B."/>
            <person name="Le Paslier D."/>
            <person name="Pons N."/>
            <person name="Pedersen O."/>
            <person name="Prifti E."/>
            <person name="Qin J."/>
            <person name="Raes J."/>
            <person name="Tap J."/>
            <person name="Tims S."/>
            <person name="Ussery D.W."/>
            <person name="Yamada T."/>
            <person name="MetaHit consortium"/>
            <person name="Renault P."/>
            <person name="Sicheritz-Ponten T."/>
            <person name="Bork P."/>
            <person name="Wang J."/>
            <person name="Brunak S."/>
            <person name="Ehrlich S.D."/>
        </authorList>
    </citation>
    <scope>NUCLEOTIDE SEQUENCE [LARGE SCALE GENOMIC DNA]</scope>
</reference>
<dbReference type="Proteomes" id="UP000018300">
    <property type="component" value="Unassembled WGS sequence"/>
</dbReference>
<protein>
    <submittedName>
        <fullName evidence="5">AraC-type DNA-binding domain-containing proteins</fullName>
    </submittedName>
</protein>
<dbReference type="PANTHER" id="PTHR43280">
    <property type="entry name" value="ARAC-FAMILY TRANSCRIPTIONAL REGULATOR"/>
    <property type="match status" value="1"/>
</dbReference>
<dbReference type="SUPFAM" id="SSF51215">
    <property type="entry name" value="Regulatory protein AraC"/>
    <property type="match status" value="1"/>
</dbReference>
<dbReference type="InterPro" id="IPR009057">
    <property type="entry name" value="Homeodomain-like_sf"/>
</dbReference>
<dbReference type="InterPro" id="IPR018060">
    <property type="entry name" value="HTH_AraC"/>
</dbReference>
<dbReference type="Gene3D" id="2.60.120.10">
    <property type="entry name" value="Jelly Rolls"/>
    <property type="match status" value="1"/>
</dbReference>
<dbReference type="Pfam" id="PF12833">
    <property type="entry name" value="HTH_18"/>
    <property type="match status" value="1"/>
</dbReference>
<dbReference type="AlphaFoldDB" id="R5LDK1"/>
<accession>R5LDK1</accession>
<dbReference type="InterPro" id="IPR014710">
    <property type="entry name" value="RmlC-like_jellyroll"/>
</dbReference>
<proteinExistence type="predicted"/>
<evidence type="ECO:0000259" key="4">
    <source>
        <dbReference type="PROSITE" id="PS01124"/>
    </source>
</evidence>